<dbReference type="EMBL" id="AP010904">
    <property type="protein sequence ID" value="BAH76496.1"/>
    <property type="molecule type" value="Genomic_DNA"/>
</dbReference>
<name>C4XHX8_SOLM1</name>
<sequence>MDIFKNNIADVYTFWIDRDERAGLYYPSAVDSIVVNPKEHTLRVELRGNDEEFQVVFKKENSKWFYKSDAYEDGDEEEWFAIDCFVGNGEFVFVRSDDYEQIYFHVVFE</sequence>
<keyword evidence="2" id="KW-1185">Reference proteome</keyword>
<protein>
    <submittedName>
        <fullName evidence="1">Uncharacterized protein</fullName>
    </submittedName>
</protein>
<evidence type="ECO:0000313" key="1">
    <source>
        <dbReference type="EMBL" id="BAH76496.1"/>
    </source>
</evidence>
<dbReference type="KEGG" id="dma:DMR_30050"/>
<dbReference type="RefSeq" id="WP_015861657.1">
    <property type="nucleotide sequence ID" value="NC_012796.1"/>
</dbReference>
<dbReference type="AlphaFoldDB" id="C4XHX8"/>
<proteinExistence type="predicted"/>
<reference evidence="1 2" key="1">
    <citation type="journal article" date="2009" name="Genome Res.">
        <title>Whole genome sequence of Desulfovibrio magneticus strain RS-1 revealed common gene clusters in magnetotactic bacteria.</title>
        <authorList>
            <person name="Nakazawa H."/>
            <person name="Arakaki A."/>
            <person name="Narita-Yamada S."/>
            <person name="Yashiro I."/>
            <person name="Jinno K."/>
            <person name="Aoki N."/>
            <person name="Tsuruyama A."/>
            <person name="Okamura Y."/>
            <person name="Tanikawa S."/>
            <person name="Fujita N."/>
            <person name="Takeyama H."/>
            <person name="Matsunaga T."/>
        </authorList>
    </citation>
    <scope>NUCLEOTIDE SEQUENCE [LARGE SCALE GENOMIC DNA]</scope>
    <source>
        <strain evidence="2">ATCC 700980 / DSM 13731 / RS-1</strain>
    </source>
</reference>
<gene>
    <name evidence="1" type="ordered locus">DMR_30050</name>
</gene>
<dbReference type="HOGENOM" id="CLU_2179598_0_0_7"/>
<evidence type="ECO:0000313" key="2">
    <source>
        <dbReference type="Proteomes" id="UP000009071"/>
    </source>
</evidence>
<dbReference type="OrthoDB" id="9872210at2"/>
<accession>C4XHX8</accession>
<organism evidence="1 2">
    <name type="scientific">Solidesulfovibrio magneticus (strain ATCC 700980 / DSM 13731 / RS-1)</name>
    <name type="common">Desulfovibrio magneticus</name>
    <dbReference type="NCBI Taxonomy" id="573370"/>
    <lineage>
        <taxon>Bacteria</taxon>
        <taxon>Pseudomonadati</taxon>
        <taxon>Thermodesulfobacteriota</taxon>
        <taxon>Desulfovibrionia</taxon>
        <taxon>Desulfovibrionales</taxon>
        <taxon>Desulfovibrionaceae</taxon>
        <taxon>Solidesulfovibrio</taxon>
    </lineage>
</organism>
<dbReference type="Proteomes" id="UP000009071">
    <property type="component" value="Chromosome"/>
</dbReference>